<feature type="binding site" evidence="2">
    <location>
        <begin position="35"/>
        <end position="38"/>
    </location>
    <ligand>
        <name>substrate</name>
    </ligand>
</feature>
<dbReference type="InterPro" id="IPR011607">
    <property type="entry name" value="MGS-like_dom"/>
</dbReference>
<dbReference type="PANTHER" id="PTHR30492">
    <property type="entry name" value="METHYLGLYOXAL SYNTHASE"/>
    <property type="match status" value="1"/>
</dbReference>
<dbReference type="PIRSF" id="PIRSF006614">
    <property type="entry name" value="Methylglyox_syn"/>
    <property type="match status" value="1"/>
</dbReference>
<evidence type="ECO:0000259" key="3">
    <source>
        <dbReference type="PROSITE" id="PS51855"/>
    </source>
</evidence>
<comment type="catalytic activity">
    <reaction evidence="2">
        <text>dihydroxyacetone phosphate = methylglyoxal + phosphate</text>
        <dbReference type="Rhea" id="RHEA:17937"/>
        <dbReference type="ChEBI" id="CHEBI:17158"/>
        <dbReference type="ChEBI" id="CHEBI:43474"/>
        <dbReference type="ChEBI" id="CHEBI:57642"/>
        <dbReference type="EC" id="4.2.3.3"/>
    </reaction>
</comment>
<name>A0ABQ2WU21_9ALTE</name>
<dbReference type="CDD" id="cd01422">
    <property type="entry name" value="MGS"/>
    <property type="match status" value="1"/>
</dbReference>
<feature type="binding site" evidence="2">
    <location>
        <position position="13"/>
    </location>
    <ligand>
        <name>substrate</name>
    </ligand>
</feature>
<dbReference type="SUPFAM" id="SSF52335">
    <property type="entry name" value="Methylglyoxal synthase-like"/>
    <property type="match status" value="1"/>
</dbReference>
<accession>A0ABQ2WU21</accession>
<dbReference type="EMBL" id="BMYR01000012">
    <property type="protein sequence ID" value="GGW70218.1"/>
    <property type="molecule type" value="Genomic_DNA"/>
</dbReference>
<protein>
    <recommendedName>
        <fullName evidence="2">Methylglyoxal synthase</fullName>
        <shortName evidence="2">MGS</shortName>
        <ecNumber evidence="2">4.2.3.3</ecNumber>
    </recommendedName>
</protein>
<dbReference type="HAMAP" id="MF_00549">
    <property type="entry name" value="Methylglyoxal_synth"/>
    <property type="match status" value="1"/>
</dbReference>
<dbReference type="NCBIfam" id="NF003559">
    <property type="entry name" value="PRK05234.1"/>
    <property type="match status" value="1"/>
</dbReference>
<feature type="binding site" evidence="2">
    <location>
        <begin position="55"/>
        <end position="56"/>
    </location>
    <ligand>
        <name>substrate</name>
    </ligand>
</feature>
<evidence type="ECO:0000313" key="4">
    <source>
        <dbReference type="EMBL" id="GGW70218.1"/>
    </source>
</evidence>
<comment type="caution">
    <text evidence="4">The sequence shown here is derived from an EMBL/GenBank/DDBJ whole genome shotgun (WGS) entry which is preliminary data.</text>
</comment>
<dbReference type="Pfam" id="PF02142">
    <property type="entry name" value="MGS"/>
    <property type="match status" value="1"/>
</dbReference>
<feature type="binding site" evidence="2">
    <location>
        <position position="88"/>
    </location>
    <ligand>
        <name>substrate</name>
    </ligand>
</feature>
<dbReference type="NCBIfam" id="TIGR00160">
    <property type="entry name" value="MGSA"/>
    <property type="match status" value="1"/>
</dbReference>
<dbReference type="PROSITE" id="PS51855">
    <property type="entry name" value="MGS"/>
    <property type="match status" value="1"/>
</dbReference>
<gene>
    <name evidence="2 4" type="primary">mgsA</name>
    <name evidence="4" type="ORF">GCM10008111_27950</name>
</gene>
<feature type="binding site" evidence="2">
    <location>
        <position position="9"/>
    </location>
    <ligand>
        <name>substrate</name>
    </ligand>
</feature>
<evidence type="ECO:0000256" key="2">
    <source>
        <dbReference type="HAMAP-Rule" id="MF_00549"/>
    </source>
</evidence>
<feature type="active site" description="Proton donor/acceptor" evidence="2">
    <location>
        <position position="61"/>
    </location>
</feature>
<dbReference type="InterPro" id="IPR036914">
    <property type="entry name" value="MGS-like_dom_sf"/>
</dbReference>
<dbReference type="PANTHER" id="PTHR30492:SF0">
    <property type="entry name" value="METHYLGLYOXAL SYNTHASE"/>
    <property type="match status" value="1"/>
</dbReference>
<dbReference type="EC" id="4.2.3.3" evidence="2"/>
<feature type="domain" description="MGS-like" evidence="3">
    <location>
        <begin position="1"/>
        <end position="146"/>
    </location>
</feature>
<comment type="similarity">
    <text evidence="1 2">Belongs to the methylglyoxal synthase family.</text>
</comment>
<dbReference type="Gene3D" id="3.40.50.1380">
    <property type="entry name" value="Methylglyoxal synthase-like domain"/>
    <property type="match status" value="1"/>
</dbReference>
<proteinExistence type="inferred from homology"/>
<dbReference type="Proteomes" id="UP000634667">
    <property type="component" value="Unassembled WGS sequence"/>
</dbReference>
<keyword evidence="5" id="KW-1185">Reference proteome</keyword>
<comment type="function">
    <text evidence="2">Catalyzes the formation of methylglyoxal from dihydroxyacetone phosphate.</text>
</comment>
<dbReference type="PROSITE" id="PS01335">
    <property type="entry name" value="METHYLGLYOXAL_SYNTH"/>
    <property type="match status" value="1"/>
</dbReference>
<dbReference type="InterPro" id="IPR018148">
    <property type="entry name" value="Methylglyoxal_synth_AS"/>
</dbReference>
<reference evidence="5" key="1">
    <citation type="journal article" date="2019" name="Int. J. Syst. Evol. Microbiol.">
        <title>The Global Catalogue of Microorganisms (GCM) 10K type strain sequencing project: providing services to taxonomists for standard genome sequencing and annotation.</title>
        <authorList>
            <consortium name="The Broad Institute Genomics Platform"/>
            <consortium name="The Broad Institute Genome Sequencing Center for Infectious Disease"/>
            <person name="Wu L."/>
            <person name="Ma J."/>
        </authorList>
    </citation>
    <scope>NUCLEOTIDE SEQUENCE [LARGE SCALE GENOMIC DNA]</scope>
    <source>
        <strain evidence="5">KCTC 23723</strain>
    </source>
</reference>
<keyword evidence="2" id="KW-0456">Lyase</keyword>
<dbReference type="SMART" id="SM00851">
    <property type="entry name" value="MGS"/>
    <property type="match status" value="1"/>
</dbReference>
<dbReference type="InterPro" id="IPR004363">
    <property type="entry name" value="Methylgl_synth"/>
</dbReference>
<organism evidence="4 5">
    <name type="scientific">Alishewanella tabrizica</name>
    <dbReference type="NCBI Taxonomy" id="671278"/>
    <lineage>
        <taxon>Bacteria</taxon>
        <taxon>Pseudomonadati</taxon>
        <taxon>Pseudomonadota</taxon>
        <taxon>Gammaproteobacteria</taxon>
        <taxon>Alteromonadales</taxon>
        <taxon>Alteromonadaceae</taxon>
        <taxon>Alishewanella</taxon>
    </lineage>
</organism>
<sequence>MKTIALVAHDGMKTTLLGWIERHKTFFADKTLIATGTTGKLISETLAQPVQCMASGPLGGDQQIGALIAEQKIDWLIFFWDPLSSQPHDPDVKALIRLAVVWNIPVACNIATADFIIHSSLYRDGYARAVPDFTAHNNRMRHTHQP</sequence>
<evidence type="ECO:0000256" key="1">
    <source>
        <dbReference type="ARBA" id="ARBA00006287"/>
    </source>
</evidence>
<evidence type="ECO:0000313" key="5">
    <source>
        <dbReference type="Proteomes" id="UP000634667"/>
    </source>
</evidence>